<keyword evidence="6 7" id="KW-0472">Membrane</keyword>
<dbReference type="InterPro" id="IPR020846">
    <property type="entry name" value="MFS_dom"/>
</dbReference>
<dbReference type="AlphaFoldDB" id="A0A8H8RYK5"/>
<feature type="domain" description="Major facilitator superfamily (MFS) profile" evidence="8">
    <location>
        <begin position="71"/>
        <end position="529"/>
    </location>
</feature>
<accession>A0A8H8RYK5</accession>
<feature type="transmembrane region" description="Helical" evidence="7">
    <location>
        <begin position="103"/>
        <end position="124"/>
    </location>
</feature>
<dbReference type="Proteomes" id="UP000443090">
    <property type="component" value="Unassembled WGS sequence"/>
</dbReference>
<dbReference type="Pfam" id="PF07690">
    <property type="entry name" value="MFS_1"/>
    <property type="match status" value="1"/>
</dbReference>
<organism evidence="9 10">
    <name type="scientific">Lachnellula occidentalis</name>
    <dbReference type="NCBI Taxonomy" id="215460"/>
    <lineage>
        <taxon>Eukaryota</taxon>
        <taxon>Fungi</taxon>
        <taxon>Dikarya</taxon>
        <taxon>Ascomycota</taxon>
        <taxon>Pezizomycotina</taxon>
        <taxon>Leotiomycetes</taxon>
        <taxon>Helotiales</taxon>
        <taxon>Lachnaceae</taxon>
        <taxon>Lachnellula</taxon>
    </lineage>
</organism>
<feature type="transmembrane region" description="Helical" evidence="7">
    <location>
        <begin position="136"/>
        <end position="157"/>
    </location>
</feature>
<dbReference type="FunFam" id="1.20.1250.20:FF:000171">
    <property type="entry name" value="MFS general substrate transporter"/>
    <property type="match status" value="1"/>
</dbReference>
<feature type="transmembrane region" description="Helical" evidence="7">
    <location>
        <begin position="353"/>
        <end position="373"/>
    </location>
</feature>
<gene>
    <name evidence="9" type="ORF">LOCC1_G002374</name>
</gene>
<dbReference type="Gene3D" id="1.20.1250.20">
    <property type="entry name" value="MFS general substrate transporter like domains"/>
    <property type="match status" value="1"/>
</dbReference>
<proteinExistence type="inferred from homology"/>
<dbReference type="InterPro" id="IPR011701">
    <property type="entry name" value="MFS"/>
</dbReference>
<feature type="transmembrane region" description="Helical" evidence="7">
    <location>
        <begin position="419"/>
        <end position="439"/>
    </location>
</feature>
<dbReference type="PROSITE" id="PS50850">
    <property type="entry name" value="MFS"/>
    <property type="match status" value="1"/>
</dbReference>
<comment type="caution">
    <text evidence="9">The sequence shown here is derived from an EMBL/GenBank/DDBJ whole genome shotgun (WGS) entry which is preliminary data.</text>
</comment>
<protein>
    <submittedName>
        <fullName evidence="9">Putative MFS-type transporter</fullName>
    </submittedName>
</protein>
<feature type="transmembrane region" description="Helical" evidence="7">
    <location>
        <begin position="393"/>
        <end position="412"/>
    </location>
</feature>
<reference evidence="9 10" key="1">
    <citation type="submission" date="2018-05" db="EMBL/GenBank/DDBJ databases">
        <title>Genome sequencing and assembly of the regulated plant pathogen Lachnellula willkommii and related sister species for the development of diagnostic species identification markers.</title>
        <authorList>
            <person name="Giroux E."/>
            <person name="Bilodeau G."/>
        </authorList>
    </citation>
    <scope>NUCLEOTIDE SEQUENCE [LARGE SCALE GENOMIC DNA]</scope>
    <source>
        <strain evidence="9 10">CBS 160.35</strain>
    </source>
</reference>
<evidence type="ECO:0000256" key="4">
    <source>
        <dbReference type="ARBA" id="ARBA00022692"/>
    </source>
</evidence>
<evidence type="ECO:0000256" key="3">
    <source>
        <dbReference type="ARBA" id="ARBA00022448"/>
    </source>
</evidence>
<comment type="similarity">
    <text evidence="2">Belongs to the major facilitator superfamily.</text>
</comment>
<evidence type="ECO:0000256" key="2">
    <source>
        <dbReference type="ARBA" id="ARBA00008335"/>
    </source>
</evidence>
<keyword evidence="4 7" id="KW-0812">Transmembrane</keyword>
<evidence type="ECO:0000259" key="8">
    <source>
        <dbReference type="PROSITE" id="PS50850"/>
    </source>
</evidence>
<evidence type="ECO:0000313" key="9">
    <source>
        <dbReference type="EMBL" id="TVY43432.1"/>
    </source>
</evidence>
<dbReference type="OrthoDB" id="288590at2759"/>
<sequence>MSATQKEKTGDDISPAVELTQSYGEGMTLKLDDKENREFYGNSITDSYRLKSELVGQCLQEIGMGRYQWELFVVTGFGWITDNFWSQGISTIQPSIKLELTDISMVGFSSIAYYCGLIVGASFWGISADFIGRKPAFNLTLLIGGIFGAGVAGLSNFKGFCVMWAIIGFAAGGNVPVDSMIFLEFVPGSHQYLLTALSAWWNFGQVIVALIGWVFLANFTCSTDSTPETCKRADNMGWRYVMITLGGLALVFAVIRIFVFKMPESPRYLLSKGRDAEAVEAINYVARRNGKPEPLHLSMLQEIDRDLGVVVNSEEGRKGLTHKEIIKENLKDFKSANFKDLFATRKLGQHTSLIWFIWLTVGIAYPLFFNFLPTYLAQKFTEKSSLYLTYRNYCIESSVGVVGPVTAAFAVNTRLGRRWMMGGSAIVTGIFLFAYTGASTTAGDLAFSCVTGLLGNFMYAIMYAFTPESFPGPHRGTGSGTAATLLRFGGLCASLIGTFTNFSVVPIYVSAALWIVVGIVSFGLPFETHGRAAI</sequence>
<dbReference type="GO" id="GO:0016020">
    <property type="term" value="C:membrane"/>
    <property type="evidence" value="ECO:0007669"/>
    <property type="project" value="UniProtKB-SubCell"/>
</dbReference>
<dbReference type="CDD" id="cd17316">
    <property type="entry name" value="MFS_SV2_like"/>
    <property type="match status" value="1"/>
</dbReference>
<comment type="subcellular location">
    <subcellularLocation>
        <location evidence="1">Membrane</location>
        <topology evidence="1">Multi-pass membrane protein</topology>
    </subcellularLocation>
</comment>
<feature type="transmembrane region" description="Helical" evidence="7">
    <location>
        <begin position="505"/>
        <end position="526"/>
    </location>
</feature>
<evidence type="ECO:0000256" key="1">
    <source>
        <dbReference type="ARBA" id="ARBA00004141"/>
    </source>
</evidence>
<dbReference type="SUPFAM" id="SSF103473">
    <property type="entry name" value="MFS general substrate transporter"/>
    <property type="match status" value="1"/>
</dbReference>
<feature type="transmembrane region" description="Helical" evidence="7">
    <location>
        <begin position="163"/>
        <end position="185"/>
    </location>
</feature>
<evidence type="ECO:0000313" key="10">
    <source>
        <dbReference type="Proteomes" id="UP000443090"/>
    </source>
</evidence>
<dbReference type="InterPro" id="IPR036259">
    <property type="entry name" value="MFS_trans_sf"/>
</dbReference>
<dbReference type="PANTHER" id="PTHR23511">
    <property type="entry name" value="SYNAPTIC VESICLE GLYCOPROTEIN 2"/>
    <property type="match status" value="1"/>
</dbReference>
<evidence type="ECO:0000256" key="7">
    <source>
        <dbReference type="SAM" id="Phobius"/>
    </source>
</evidence>
<dbReference type="GO" id="GO:0022857">
    <property type="term" value="F:transmembrane transporter activity"/>
    <property type="evidence" value="ECO:0007669"/>
    <property type="project" value="InterPro"/>
</dbReference>
<keyword evidence="10" id="KW-1185">Reference proteome</keyword>
<name>A0A8H8RYK5_9HELO</name>
<evidence type="ECO:0000256" key="6">
    <source>
        <dbReference type="ARBA" id="ARBA00023136"/>
    </source>
</evidence>
<keyword evidence="3" id="KW-0813">Transport</keyword>
<dbReference type="PANTHER" id="PTHR23511:SF5">
    <property type="entry name" value="MAJOR FACILITATOR-TYPE TRANSPORTER HXNZ-RELATED"/>
    <property type="match status" value="1"/>
</dbReference>
<evidence type="ECO:0000256" key="5">
    <source>
        <dbReference type="ARBA" id="ARBA00022989"/>
    </source>
</evidence>
<keyword evidence="5 7" id="KW-1133">Transmembrane helix</keyword>
<feature type="transmembrane region" description="Helical" evidence="7">
    <location>
        <begin position="445"/>
        <end position="465"/>
    </location>
</feature>
<dbReference type="EMBL" id="QGMI01000279">
    <property type="protein sequence ID" value="TVY43432.1"/>
    <property type="molecule type" value="Genomic_DNA"/>
</dbReference>
<feature type="transmembrane region" description="Helical" evidence="7">
    <location>
        <begin position="237"/>
        <end position="259"/>
    </location>
</feature>
<feature type="transmembrane region" description="Helical" evidence="7">
    <location>
        <begin position="192"/>
        <end position="217"/>
    </location>
</feature>